<dbReference type="InterPro" id="IPR051057">
    <property type="entry name" value="PI-PLC_domain"/>
</dbReference>
<dbReference type="Gene3D" id="3.20.20.190">
    <property type="entry name" value="Phosphatidylinositol (PI) phosphodiesterase"/>
    <property type="match status" value="1"/>
</dbReference>
<dbReference type="PANTHER" id="PTHR13593">
    <property type="match status" value="1"/>
</dbReference>
<dbReference type="Proteomes" id="UP000799436">
    <property type="component" value="Unassembled WGS sequence"/>
</dbReference>
<organism evidence="3 4">
    <name type="scientific">Teratosphaeria nubilosa</name>
    <dbReference type="NCBI Taxonomy" id="161662"/>
    <lineage>
        <taxon>Eukaryota</taxon>
        <taxon>Fungi</taxon>
        <taxon>Dikarya</taxon>
        <taxon>Ascomycota</taxon>
        <taxon>Pezizomycotina</taxon>
        <taxon>Dothideomycetes</taxon>
        <taxon>Dothideomycetidae</taxon>
        <taxon>Mycosphaerellales</taxon>
        <taxon>Teratosphaeriaceae</taxon>
        <taxon>Teratosphaeria</taxon>
    </lineage>
</organism>
<keyword evidence="2" id="KW-0732">Signal</keyword>
<gene>
    <name evidence="3" type="ORF">EJ03DRAFT_320317</name>
</gene>
<keyword evidence="4" id="KW-1185">Reference proteome</keyword>
<dbReference type="PANTHER" id="PTHR13593:SF140">
    <property type="entry name" value="PLC-LIKE PHOSPHODIESTERASE"/>
    <property type="match status" value="1"/>
</dbReference>
<dbReference type="OrthoDB" id="7984201at2759"/>
<evidence type="ECO:0008006" key="5">
    <source>
        <dbReference type="Google" id="ProtNLM"/>
    </source>
</evidence>
<proteinExistence type="predicted"/>
<dbReference type="EMBL" id="ML995905">
    <property type="protein sequence ID" value="KAF2764934.1"/>
    <property type="molecule type" value="Genomic_DNA"/>
</dbReference>
<dbReference type="InterPro" id="IPR017946">
    <property type="entry name" value="PLC-like_Pdiesterase_TIM-brl"/>
</dbReference>
<feature type="region of interest" description="Disordered" evidence="1">
    <location>
        <begin position="71"/>
        <end position="122"/>
    </location>
</feature>
<protein>
    <recommendedName>
        <fullName evidence="5">PLC-like phosphodiesterase</fullName>
    </recommendedName>
</protein>
<sequence length="456" mass="49439">MLPRPLWLLCLAAISARALDTTDYVSVTGTFSTLSVVPTSDFTGSQYVYVTETTQLTVTSLLVINGTSSTATSTGTGTSATNTGHAQSTRIENSQTQIVIGGGTSTSTGNSTASSTSTSASASNTVPCNNYPEFCNRKYSNITEVCAHNSAFDIKNNAASNQQLSVTDQLDDGVRMLQGETHWVNDTVYNCHTSCDLLNAGTWQDELETLVTWLESNPYDVVTFLIVNSDFVDVTNYVSAVENSGLINYVYEPAYVPQHRDQWPTLGEMILSGKRVVLFMDYNANQTAVPYILDEFTHIFETPFSPTNRSFPCTEQRPPGLNSTLAKENYMYLANHNLNTAVDLSALLGGSSDETILIPNTAEINITNGAYDQYSQLEAMSQNCTVDWQRPPNFLLVDYYNLGVPSPGSVFEVAAKANGVTYNRKCCGATTSNAAAIQGSWAALALAMFFAALLAW</sequence>
<dbReference type="GO" id="GO:0008081">
    <property type="term" value="F:phosphoric diester hydrolase activity"/>
    <property type="evidence" value="ECO:0007669"/>
    <property type="project" value="InterPro"/>
</dbReference>
<feature type="compositionally biased region" description="Low complexity" evidence="1">
    <location>
        <begin position="105"/>
        <end position="122"/>
    </location>
</feature>
<feature type="chain" id="PRO_5026350753" description="PLC-like phosphodiesterase" evidence="2">
    <location>
        <begin position="19"/>
        <end position="456"/>
    </location>
</feature>
<accession>A0A6G1KY14</accession>
<evidence type="ECO:0000313" key="4">
    <source>
        <dbReference type="Proteomes" id="UP000799436"/>
    </source>
</evidence>
<dbReference type="GO" id="GO:0006629">
    <property type="term" value="P:lipid metabolic process"/>
    <property type="evidence" value="ECO:0007669"/>
    <property type="project" value="InterPro"/>
</dbReference>
<reference evidence="3" key="1">
    <citation type="journal article" date="2020" name="Stud. Mycol.">
        <title>101 Dothideomycetes genomes: a test case for predicting lifestyles and emergence of pathogens.</title>
        <authorList>
            <person name="Haridas S."/>
            <person name="Albert R."/>
            <person name="Binder M."/>
            <person name="Bloem J."/>
            <person name="Labutti K."/>
            <person name="Salamov A."/>
            <person name="Andreopoulos B."/>
            <person name="Baker S."/>
            <person name="Barry K."/>
            <person name="Bills G."/>
            <person name="Bluhm B."/>
            <person name="Cannon C."/>
            <person name="Castanera R."/>
            <person name="Culley D."/>
            <person name="Daum C."/>
            <person name="Ezra D."/>
            <person name="Gonzalez J."/>
            <person name="Henrissat B."/>
            <person name="Kuo A."/>
            <person name="Liang C."/>
            <person name="Lipzen A."/>
            <person name="Lutzoni F."/>
            <person name="Magnuson J."/>
            <person name="Mondo S."/>
            <person name="Nolan M."/>
            <person name="Ohm R."/>
            <person name="Pangilinan J."/>
            <person name="Park H.-J."/>
            <person name="Ramirez L."/>
            <person name="Alfaro M."/>
            <person name="Sun H."/>
            <person name="Tritt A."/>
            <person name="Yoshinaga Y."/>
            <person name="Zwiers L.-H."/>
            <person name="Turgeon B."/>
            <person name="Goodwin S."/>
            <person name="Spatafora J."/>
            <person name="Crous P."/>
            <person name="Grigoriev I."/>
        </authorList>
    </citation>
    <scope>NUCLEOTIDE SEQUENCE</scope>
    <source>
        <strain evidence="3">CBS 116005</strain>
    </source>
</reference>
<evidence type="ECO:0000256" key="1">
    <source>
        <dbReference type="SAM" id="MobiDB-lite"/>
    </source>
</evidence>
<evidence type="ECO:0000313" key="3">
    <source>
        <dbReference type="EMBL" id="KAF2764934.1"/>
    </source>
</evidence>
<feature type="signal peptide" evidence="2">
    <location>
        <begin position="1"/>
        <end position="18"/>
    </location>
</feature>
<evidence type="ECO:0000256" key="2">
    <source>
        <dbReference type="SAM" id="SignalP"/>
    </source>
</evidence>
<dbReference type="AlphaFoldDB" id="A0A6G1KY14"/>
<dbReference type="SUPFAM" id="SSF51695">
    <property type="entry name" value="PLC-like phosphodiesterases"/>
    <property type="match status" value="1"/>
</dbReference>
<feature type="compositionally biased region" description="Polar residues" evidence="1">
    <location>
        <begin position="85"/>
        <end position="98"/>
    </location>
</feature>
<feature type="compositionally biased region" description="Low complexity" evidence="1">
    <location>
        <begin position="71"/>
        <end position="84"/>
    </location>
</feature>
<name>A0A6G1KY14_9PEZI</name>
<dbReference type="Pfam" id="PF26146">
    <property type="entry name" value="PI-PLC_X"/>
    <property type="match status" value="1"/>
</dbReference>